<sequence length="425" mass="46444">MPLLRIFTSVARAGVVLFQLRGPQRLHGGSSAGVSASKPSVSLGSPVTKGRAEVYRTSPSTLNPNRGKGSVDQGTIRTADLGAMATNCQGSIDNCRPSSILFESSDKSLIVLDIPTSLEESQVLASEIPRRRIVSAEPPATPYQTPEPRHGGGQGQDDPSALASPAAQLAELMTAATVSSALQDLAVSYSGPFHRPRVLEPQPPLLSASPPLLPDKAEHLDGTIESLRDAFHMSAPAFDLVVLDPPWPNRSARRKTDKYATVSNLDEMRRLLLQIPLTSHLAPYGLAAVWITNKPSIHEFLTSPTGLFAAWGLEVVTEWTWLKVTTSGEPLFDVESTWRKPWEKLIIAKRIGIRKPDTLKPKVIVAVPDVHSRKPNLRGLFQHVLGDGFLGLEIFARNLTAGWWSWGNEVLRFQQPEYWSEIEGM</sequence>
<dbReference type="PROSITE" id="PS51143">
    <property type="entry name" value="MT_A70"/>
    <property type="match status" value="1"/>
</dbReference>
<keyword evidence="4" id="KW-1185">Reference proteome</keyword>
<comment type="similarity">
    <text evidence="1">Belongs to the MT-A70-like family.</text>
</comment>
<dbReference type="Proteomes" id="UP000554235">
    <property type="component" value="Unassembled WGS sequence"/>
</dbReference>
<reference evidence="3 4" key="1">
    <citation type="submission" date="2020-01" db="EMBL/GenBank/DDBJ databases">
        <title>Identification and distribution of gene clusters putatively required for synthesis of sphingolipid metabolism inhibitors in phylogenetically diverse species of the filamentous fungus Fusarium.</title>
        <authorList>
            <person name="Kim H.-S."/>
            <person name="Busman M."/>
            <person name="Brown D.W."/>
            <person name="Divon H."/>
            <person name="Uhlig S."/>
            <person name="Proctor R.H."/>
        </authorList>
    </citation>
    <scope>NUCLEOTIDE SEQUENCE [LARGE SCALE GENOMIC DNA]</scope>
    <source>
        <strain evidence="3 4">NRRL 20459</strain>
    </source>
</reference>
<dbReference type="InterPro" id="IPR029063">
    <property type="entry name" value="SAM-dependent_MTases_sf"/>
</dbReference>
<feature type="region of interest" description="Disordered" evidence="2">
    <location>
        <begin position="129"/>
        <end position="161"/>
    </location>
</feature>
<dbReference type="GO" id="GO:0003676">
    <property type="term" value="F:nucleic acid binding"/>
    <property type="evidence" value="ECO:0007669"/>
    <property type="project" value="InterPro"/>
</dbReference>
<evidence type="ECO:0000313" key="3">
    <source>
        <dbReference type="EMBL" id="KAF4464953.1"/>
    </source>
</evidence>
<dbReference type="SUPFAM" id="SSF53335">
    <property type="entry name" value="S-adenosyl-L-methionine-dependent methyltransferases"/>
    <property type="match status" value="1"/>
</dbReference>
<dbReference type="EMBL" id="JAADYS010001120">
    <property type="protein sequence ID" value="KAF4464953.1"/>
    <property type="molecule type" value="Genomic_DNA"/>
</dbReference>
<feature type="compositionally biased region" description="Polar residues" evidence="2">
    <location>
        <begin position="32"/>
        <end position="45"/>
    </location>
</feature>
<dbReference type="Pfam" id="PF05063">
    <property type="entry name" value="MT-A70"/>
    <property type="match status" value="1"/>
</dbReference>
<comment type="caution">
    <text evidence="3">The sequence shown here is derived from an EMBL/GenBank/DDBJ whole genome shotgun (WGS) entry which is preliminary data.</text>
</comment>
<accession>A0A8H4LC12</accession>
<dbReference type="PANTHER" id="PTHR12829">
    <property type="entry name" value="N6-ADENOSINE-METHYLTRANSFERASE"/>
    <property type="match status" value="1"/>
</dbReference>
<dbReference type="AlphaFoldDB" id="A0A8H4LC12"/>
<organism evidence="3 4">
    <name type="scientific">Fusarium albosuccineum</name>
    <dbReference type="NCBI Taxonomy" id="1237068"/>
    <lineage>
        <taxon>Eukaryota</taxon>
        <taxon>Fungi</taxon>
        <taxon>Dikarya</taxon>
        <taxon>Ascomycota</taxon>
        <taxon>Pezizomycotina</taxon>
        <taxon>Sordariomycetes</taxon>
        <taxon>Hypocreomycetidae</taxon>
        <taxon>Hypocreales</taxon>
        <taxon>Nectriaceae</taxon>
        <taxon>Fusarium</taxon>
        <taxon>Fusarium decemcellulare species complex</taxon>
    </lineage>
</organism>
<evidence type="ECO:0000256" key="1">
    <source>
        <dbReference type="PROSITE-ProRule" id="PRU00489"/>
    </source>
</evidence>
<dbReference type="GO" id="GO:0008168">
    <property type="term" value="F:methyltransferase activity"/>
    <property type="evidence" value="ECO:0007669"/>
    <property type="project" value="InterPro"/>
</dbReference>
<evidence type="ECO:0000256" key="2">
    <source>
        <dbReference type="SAM" id="MobiDB-lite"/>
    </source>
</evidence>
<dbReference type="OrthoDB" id="61116at2759"/>
<feature type="region of interest" description="Disordered" evidence="2">
    <location>
        <begin position="28"/>
        <end position="47"/>
    </location>
</feature>
<name>A0A8H4LC12_9HYPO</name>
<dbReference type="InterPro" id="IPR007757">
    <property type="entry name" value="MT-A70-like"/>
</dbReference>
<dbReference type="PROSITE" id="PS00092">
    <property type="entry name" value="N6_MTASE"/>
    <property type="match status" value="1"/>
</dbReference>
<dbReference type="GO" id="GO:0032259">
    <property type="term" value="P:methylation"/>
    <property type="evidence" value="ECO:0007669"/>
    <property type="project" value="InterPro"/>
</dbReference>
<gene>
    <name evidence="3" type="ORF">FALBO_8220</name>
</gene>
<evidence type="ECO:0000313" key="4">
    <source>
        <dbReference type="Proteomes" id="UP000554235"/>
    </source>
</evidence>
<dbReference type="InterPro" id="IPR002052">
    <property type="entry name" value="DNA_methylase_N6_adenine_CS"/>
</dbReference>
<protein>
    <submittedName>
        <fullName evidence="3">MT-A70 family</fullName>
    </submittedName>
</protein>
<proteinExistence type="inferred from homology"/>
<dbReference type="PANTHER" id="PTHR12829:SF4">
    <property type="entry name" value="N(6)-ADENINE-SPECIFIC METHYLTRANSFERASE METTL4"/>
    <property type="match status" value="1"/>
</dbReference>
<dbReference type="GO" id="GO:0005634">
    <property type="term" value="C:nucleus"/>
    <property type="evidence" value="ECO:0007669"/>
    <property type="project" value="TreeGrafter"/>
</dbReference>